<feature type="compositionally biased region" description="Basic and acidic residues" evidence="1">
    <location>
        <begin position="257"/>
        <end position="277"/>
    </location>
</feature>
<sequence>DPREMALFINDFLLDANGHPLFDAFGGLDGGAQKVYTFIKKQGAFRNTRLADDSLTERLFDEWMADVDGDAHLEPYEFTRNPLIIDGELDGTGEKMRIVTLHTKSKFVNQQRAMWNDPHRRQDFIIAALKNRRRISTEAMHTREYLDNLYLSNPGVLVVVTGDFNDGPGWDFFERNYLTHGVADILLGSCYYPERQYLHVLIGSIPSQELFTARFDDFIDNINDRPILLDHVLVSPILQDRYAGARVAHAEYNAQEDTTRPAGGRDRFPSDHRPVVV</sequence>
<gene>
    <name evidence="2" type="ORF">S03H2_38176</name>
</gene>
<dbReference type="Gene3D" id="3.60.10.10">
    <property type="entry name" value="Endonuclease/exonuclease/phosphatase"/>
    <property type="match status" value="1"/>
</dbReference>
<feature type="non-terminal residue" evidence="2">
    <location>
        <position position="277"/>
    </location>
</feature>
<dbReference type="AlphaFoldDB" id="X1I9G4"/>
<evidence type="ECO:0008006" key="3">
    <source>
        <dbReference type="Google" id="ProtNLM"/>
    </source>
</evidence>
<dbReference type="EMBL" id="BARU01023533">
    <property type="protein sequence ID" value="GAH54223.1"/>
    <property type="molecule type" value="Genomic_DNA"/>
</dbReference>
<dbReference type="SUPFAM" id="SSF56219">
    <property type="entry name" value="DNase I-like"/>
    <property type="match status" value="1"/>
</dbReference>
<evidence type="ECO:0000313" key="2">
    <source>
        <dbReference type="EMBL" id="GAH54223.1"/>
    </source>
</evidence>
<feature type="non-terminal residue" evidence="2">
    <location>
        <position position="1"/>
    </location>
</feature>
<organism evidence="2">
    <name type="scientific">marine sediment metagenome</name>
    <dbReference type="NCBI Taxonomy" id="412755"/>
    <lineage>
        <taxon>unclassified sequences</taxon>
        <taxon>metagenomes</taxon>
        <taxon>ecological metagenomes</taxon>
    </lineage>
</organism>
<feature type="region of interest" description="Disordered" evidence="1">
    <location>
        <begin position="253"/>
        <end position="277"/>
    </location>
</feature>
<dbReference type="InterPro" id="IPR036691">
    <property type="entry name" value="Endo/exonu/phosph_ase_sf"/>
</dbReference>
<reference evidence="2" key="1">
    <citation type="journal article" date="2014" name="Front. Microbiol.">
        <title>High frequency of phylogenetically diverse reductive dehalogenase-homologous genes in deep subseafloor sedimentary metagenomes.</title>
        <authorList>
            <person name="Kawai M."/>
            <person name="Futagami T."/>
            <person name="Toyoda A."/>
            <person name="Takaki Y."/>
            <person name="Nishi S."/>
            <person name="Hori S."/>
            <person name="Arai W."/>
            <person name="Tsubouchi T."/>
            <person name="Morono Y."/>
            <person name="Uchiyama I."/>
            <person name="Ito T."/>
            <person name="Fujiyama A."/>
            <person name="Inagaki F."/>
            <person name="Takami H."/>
        </authorList>
    </citation>
    <scope>NUCLEOTIDE SEQUENCE</scope>
    <source>
        <strain evidence="2">Expedition CK06-06</strain>
    </source>
</reference>
<proteinExistence type="predicted"/>
<comment type="caution">
    <text evidence="2">The sequence shown here is derived from an EMBL/GenBank/DDBJ whole genome shotgun (WGS) entry which is preliminary data.</text>
</comment>
<accession>X1I9G4</accession>
<evidence type="ECO:0000256" key="1">
    <source>
        <dbReference type="SAM" id="MobiDB-lite"/>
    </source>
</evidence>
<name>X1I9G4_9ZZZZ</name>
<protein>
    <recommendedName>
        <fullName evidence="3">Endonuclease/exonuclease/phosphatase domain-containing protein</fullName>
    </recommendedName>
</protein>